<dbReference type="PANTHER" id="PTHR40050:SF1">
    <property type="entry name" value="INNER SPORE COAT PROTEIN H"/>
    <property type="match status" value="1"/>
</dbReference>
<dbReference type="EMBL" id="BDQX01000317">
    <property type="protein sequence ID" value="GBG10381.1"/>
    <property type="molecule type" value="Genomic_DNA"/>
</dbReference>
<feature type="compositionally biased region" description="Polar residues" evidence="1">
    <location>
        <begin position="586"/>
        <end position="608"/>
    </location>
</feature>
<evidence type="ECO:0000313" key="3">
    <source>
        <dbReference type="Proteomes" id="UP000245202"/>
    </source>
</evidence>
<reference evidence="2 3" key="1">
    <citation type="submission" date="2017-08" db="EMBL/GenBank/DDBJ databases">
        <title>Substantial Increase in Enzyme Production by Combined Drug-Resistance Mutations in Paenibacillus agaridevorans.</title>
        <authorList>
            <person name="Tanaka Y."/>
            <person name="Funane K."/>
            <person name="Hosaka T."/>
            <person name="Shiwa Y."/>
            <person name="Fujita N."/>
            <person name="Miyazaki T."/>
            <person name="Yoshikawa H."/>
            <person name="Murakami K."/>
            <person name="Kasahara K."/>
            <person name="Inaoka T."/>
            <person name="Hiraga Y."/>
            <person name="Ochi K."/>
        </authorList>
    </citation>
    <scope>NUCLEOTIDE SEQUENCE [LARGE SCALE GENOMIC DNA]</scope>
    <source>
        <strain evidence="2 3">T-3040</strain>
    </source>
</reference>
<dbReference type="Pfam" id="PF08757">
    <property type="entry name" value="CotH"/>
    <property type="match status" value="2"/>
</dbReference>
<keyword evidence="3" id="KW-1185">Reference proteome</keyword>
<accession>A0A2R5F362</accession>
<evidence type="ECO:0000256" key="1">
    <source>
        <dbReference type="SAM" id="MobiDB-lite"/>
    </source>
</evidence>
<organism evidence="2 3">
    <name type="scientific">Paenibacillus agaridevorans</name>
    <dbReference type="NCBI Taxonomy" id="171404"/>
    <lineage>
        <taxon>Bacteria</taxon>
        <taxon>Bacillati</taxon>
        <taxon>Bacillota</taxon>
        <taxon>Bacilli</taxon>
        <taxon>Bacillales</taxon>
        <taxon>Paenibacillaceae</taxon>
        <taxon>Paenibacillus</taxon>
    </lineage>
</organism>
<dbReference type="Proteomes" id="UP000245202">
    <property type="component" value="Unassembled WGS sequence"/>
</dbReference>
<evidence type="ECO:0000313" key="2">
    <source>
        <dbReference type="EMBL" id="GBG10381.1"/>
    </source>
</evidence>
<dbReference type="PANTHER" id="PTHR40050">
    <property type="entry name" value="INNER SPORE COAT PROTEIN H"/>
    <property type="match status" value="1"/>
</dbReference>
<sequence>MAAFLCLAMLAACSFGGNRQSGTASAAGYAAEMEKTEVMSISIEADETEWQGMLDTATEEQYISANITINGSTIENVGIRPKGNSSLRQVAGDDTTDRYSFKIKFDEYVKDQTWMGLDKLVVNNMITDNSYMKEYLSYDIMSYIGVDAPLFAFADIQVNGQAWGFYLAVEDIDSGYLARAKGDEGELYKPNNDDGGMGGGMGMPGGNWPAGEGMGMPGGNWPTGEGMGMPGGNRPVDDGTAMPGGEAGSGETADEATGAQGQLAPGTGGVNGAPPQGGFGGMGGGNRGGGGGMNGGGNGVSLVYTDDEIASYSAIFDNAETKTTEEDHKRVIEALKNLSSGTDLEKYVDVDAVLRYFAAHTVVVNMDSYTSNMAHNYYLYENNGQISMLPWDYNMAFGGFMGGSASDVVNQPIDTPVTGVTLEERPILGKLLEVEAYKAKYHEYLQEIVDGYFADGKFEQKVQSLNELIAERVKADPSAFNTYQEYETAVAELIKLGTLRAESIQGQLDGDIPSTSEGQQAAPDRLVDASSVDLSKLGENGPGGRGGMGGMGFGGFDGGQGFVGQGGPVGRMPGNAGARGQAAPTDGQTGAQTDGQTPAQTDEQTGVQGQAAPSDVAEQ</sequence>
<feature type="region of interest" description="Disordered" evidence="1">
    <location>
        <begin position="508"/>
        <end position="619"/>
    </location>
</feature>
<protein>
    <submittedName>
        <fullName evidence="2">Spore coat protein CotH</fullName>
    </submittedName>
</protein>
<gene>
    <name evidence="2" type="ORF">PAT3040_05112</name>
</gene>
<feature type="region of interest" description="Disordered" evidence="1">
    <location>
        <begin position="229"/>
        <end position="286"/>
    </location>
</feature>
<dbReference type="InterPro" id="IPR014867">
    <property type="entry name" value="Spore_coat_CotH_CotH2/3/7"/>
</dbReference>
<keyword evidence="2" id="KW-0167">Capsid protein</keyword>
<dbReference type="AlphaFoldDB" id="A0A2R5F362"/>
<keyword evidence="2" id="KW-0946">Virion</keyword>
<feature type="compositionally biased region" description="Gly residues" evidence="1">
    <location>
        <begin position="540"/>
        <end position="569"/>
    </location>
</feature>
<proteinExistence type="predicted"/>
<name>A0A2R5F362_9BACL</name>
<feature type="compositionally biased region" description="Gly residues" evidence="1">
    <location>
        <begin position="266"/>
        <end position="286"/>
    </location>
</feature>
<comment type="caution">
    <text evidence="2">The sequence shown here is derived from an EMBL/GenBank/DDBJ whole genome shotgun (WGS) entry which is preliminary data.</text>
</comment>